<dbReference type="Pfam" id="PF09299">
    <property type="entry name" value="Mu-transpos_C"/>
    <property type="match status" value="1"/>
</dbReference>
<protein>
    <submittedName>
        <fullName evidence="3">Mu transposase C-terminal domain-containing protein</fullName>
    </submittedName>
</protein>
<dbReference type="InterPro" id="IPR036397">
    <property type="entry name" value="RNaseH_sf"/>
</dbReference>
<feature type="compositionally biased region" description="Low complexity" evidence="1">
    <location>
        <begin position="431"/>
        <end position="445"/>
    </location>
</feature>
<dbReference type="InterPro" id="IPR015378">
    <property type="entry name" value="Transposase-like_Mu_C"/>
</dbReference>
<sequence>MAAVHRELAERAARQAPLGSAPSLTTLRRAIRRDLSAGERAGLAGGEREACKHDVFLARPRGWRNQVWEADHVQAPVLVEVEGNARRPWVTWFLDCATNTVMGVAVTPGYPSRESVLAALRSAVLREEPFGPQGGLPERVRVDRGKDFLSRTVAAAFGALVVEVEDLPACTPHLKGTVEGLNRAVESMFLAALPGYVRQPRPGRRRGRPKDEVLLDFEDFTARLLDWASWWNTVHQPGPLGGKTTEAWEADPTPVREVSPEELWTFTLEDDGRIRVVSTRGVRFRRRDYVGPWMTGLAGTGVRVRFVPHHDHRIEVFDATTGRYPGPATVSDEASPEQITAVRTARAARSRRLRKDLTAAQRERYAAVTRPGKAERLGAVSAVQAGAELAAADRADLSRLALPDLIPPAAAPPTWRTPPSLAARTRQDPMSPASAVPDGSPPAAGADGGQDGAAR</sequence>
<feature type="domain" description="Integrase catalytic" evidence="2">
    <location>
        <begin position="56"/>
        <end position="252"/>
    </location>
</feature>
<evidence type="ECO:0000313" key="4">
    <source>
        <dbReference type="Proteomes" id="UP001223390"/>
    </source>
</evidence>
<dbReference type="SUPFAM" id="SSF53098">
    <property type="entry name" value="Ribonuclease H-like"/>
    <property type="match status" value="1"/>
</dbReference>
<dbReference type="Proteomes" id="UP001223390">
    <property type="component" value="Unassembled WGS sequence"/>
</dbReference>
<evidence type="ECO:0000256" key="1">
    <source>
        <dbReference type="SAM" id="MobiDB-lite"/>
    </source>
</evidence>
<accession>A0ABT7H6U8</accession>
<gene>
    <name evidence="3" type="ORF">QEZ40_000583</name>
</gene>
<feature type="compositionally biased region" description="Gly residues" evidence="1">
    <location>
        <begin position="446"/>
        <end position="455"/>
    </location>
</feature>
<evidence type="ECO:0000259" key="2">
    <source>
        <dbReference type="PROSITE" id="PS50994"/>
    </source>
</evidence>
<keyword evidence="4" id="KW-1185">Reference proteome</keyword>
<reference evidence="3 4" key="1">
    <citation type="submission" date="2023-05" db="EMBL/GenBank/DDBJ databases">
        <title>Sequencing and Assembly of Streptomyces sp. NP73.</title>
        <authorList>
            <person name="Konwar A.N."/>
            <person name="Saikia K."/>
            <person name="Thakur D."/>
        </authorList>
    </citation>
    <scope>NUCLEOTIDE SEQUENCE [LARGE SCALE GENOMIC DNA]</scope>
    <source>
        <strain evidence="3 4">NP73</strain>
    </source>
</reference>
<dbReference type="PROSITE" id="PS50994">
    <property type="entry name" value="INTEGRASE"/>
    <property type="match status" value="1"/>
</dbReference>
<evidence type="ECO:0000313" key="3">
    <source>
        <dbReference type="EMBL" id="MDK9501306.1"/>
    </source>
</evidence>
<feature type="region of interest" description="Disordered" evidence="1">
    <location>
        <begin position="405"/>
        <end position="455"/>
    </location>
</feature>
<comment type="caution">
    <text evidence="3">The sequence shown here is derived from an EMBL/GenBank/DDBJ whole genome shotgun (WGS) entry which is preliminary data.</text>
</comment>
<name>A0ABT7H6U8_9ACTN</name>
<organism evidence="3 4">
    <name type="scientific">Streptomyces katrae</name>
    <dbReference type="NCBI Taxonomy" id="68223"/>
    <lineage>
        <taxon>Bacteria</taxon>
        <taxon>Bacillati</taxon>
        <taxon>Actinomycetota</taxon>
        <taxon>Actinomycetes</taxon>
        <taxon>Kitasatosporales</taxon>
        <taxon>Streptomycetaceae</taxon>
        <taxon>Streptomyces</taxon>
    </lineage>
</organism>
<dbReference type="EMBL" id="JASITI010000104">
    <property type="protein sequence ID" value="MDK9501306.1"/>
    <property type="molecule type" value="Genomic_DNA"/>
</dbReference>
<dbReference type="InterPro" id="IPR012337">
    <property type="entry name" value="RNaseH-like_sf"/>
</dbReference>
<dbReference type="InterPro" id="IPR001584">
    <property type="entry name" value="Integrase_cat-core"/>
</dbReference>
<proteinExistence type="predicted"/>
<dbReference type="Gene3D" id="3.30.420.10">
    <property type="entry name" value="Ribonuclease H-like superfamily/Ribonuclease H"/>
    <property type="match status" value="1"/>
</dbReference>